<evidence type="ECO:0000313" key="1">
    <source>
        <dbReference type="EMBL" id="EYE89488.1"/>
    </source>
</evidence>
<accession>A0A017RXJ6</accession>
<name>A0A017RXJ6_9CLOT</name>
<protein>
    <submittedName>
        <fullName evidence="1">Uncharacterized protein</fullName>
    </submittedName>
</protein>
<dbReference type="STRING" id="1403537.Q428_02315"/>
<reference evidence="1 2" key="1">
    <citation type="journal article" date="2014" name="Genome Announc.">
        <title>Draft Genome Sequence of Fervidicella metallireducens Strain AeBT, an Iron-Reducing Thermoanaerobe from the Great Artesian Basin.</title>
        <authorList>
            <person name="Patel B.K."/>
        </authorList>
    </citation>
    <scope>NUCLEOTIDE SEQUENCE [LARGE SCALE GENOMIC DNA]</scope>
    <source>
        <strain evidence="1 2">AeB</strain>
    </source>
</reference>
<dbReference type="Proteomes" id="UP000019681">
    <property type="component" value="Unassembled WGS sequence"/>
</dbReference>
<keyword evidence="2" id="KW-1185">Reference proteome</keyword>
<organism evidence="1 2">
    <name type="scientific">Fervidicella metallireducens AeB</name>
    <dbReference type="NCBI Taxonomy" id="1403537"/>
    <lineage>
        <taxon>Bacteria</taxon>
        <taxon>Bacillati</taxon>
        <taxon>Bacillota</taxon>
        <taxon>Clostridia</taxon>
        <taxon>Eubacteriales</taxon>
        <taxon>Clostridiaceae</taxon>
        <taxon>Fervidicella</taxon>
    </lineage>
</organism>
<gene>
    <name evidence="1" type="ORF">Q428_02315</name>
</gene>
<evidence type="ECO:0000313" key="2">
    <source>
        <dbReference type="Proteomes" id="UP000019681"/>
    </source>
</evidence>
<dbReference type="EMBL" id="AZQP01000004">
    <property type="protein sequence ID" value="EYE89488.1"/>
    <property type="molecule type" value="Genomic_DNA"/>
</dbReference>
<dbReference type="AlphaFoldDB" id="A0A017RXJ6"/>
<proteinExistence type="predicted"/>
<dbReference type="OrthoDB" id="9815351at2"/>
<sequence>MSDKTRVMAICGGIIPSFEIGIKMPLEELVKRGKLDFEFKKSNDVKVEDIKKQMF</sequence>
<comment type="caution">
    <text evidence="1">The sequence shown here is derived from an EMBL/GenBank/DDBJ whole genome shotgun (WGS) entry which is preliminary data.</text>
</comment>
<dbReference type="RefSeq" id="WP_161633578.1">
    <property type="nucleotide sequence ID" value="NZ_AZQP01000004.1"/>
</dbReference>